<name>A0A6A3JCD5_9STRA</name>
<protein>
    <submittedName>
        <fullName evidence="1">Uncharacterized protein</fullName>
    </submittedName>
</protein>
<organism evidence="1 2">
    <name type="scientific">Phytophthora rubi</name>
    <dbReference type="NCBI Taxonomy" id="129364"/>
    <lineage>
        <taxon>Eukaryota</taxon>
        <taxon>Sar</taxon>
        <taxon>Stramenopiles</taxon>
        <taxon>Oomycota</taxon>
        <taxon>Peronosporomycetes</taxon>
        <taxon>Peronosporales</taxon>
        <taxon>Peronosporaceae</taxon>
        <taxon>Phytophthora</taxon>
    </lineage>
</organism>
<gene>
    <name evidence="1" type="ORF">PR001_g21248</name>
</gene>
<dbReference type="AlphaFoldDB" id="A0A6A3JCD5"/>
<reference evidence="1 2" key="1">
    <citation type="submission" date="2018-09" db="EMBL/GenBank/DDBJ databases">
        <title>Genomic investigation of the strawberry pathogen Phytophthora fragariae indicates pathogenicity is determined by transcriptional variation in three key races.</title>
        <authorList>
            <person name="Adams T.M."/>
            <person name="Armitage A.D."/>
            <person name="Sobczyk M.K."/>
            <person name="Bates H.J."/>
            <person name="Dunwell J.M."/>
            <person name="Nellist C.F."/>
            <person name="Harrison R.J."/>
        </authorList>
    </citation>
    <scope>NUCLEOTIDE SEQUENCE [LARGE SCALE GENOMIC DNA]</scope>
    <source>
        <strain evidence="1 2">SCRP249</strain>
    </source>
</reference>
<accession>A0A6A3JCD5</accession>
<evidence type="ECO:0000313" key="2">
    <source>
        <dbReference type="Proteomes" id="UP000429607"/>
    </source>
</evidence>
<comment type="caution">
    <text evidence="1">The sequence shown here is derived from an EMBL/GenBank/DDBJ whole genome shotgun (WGS) entry which is preliminary data.</text>
</comment>
<evidence type="ECO:0000313" key="1">
    <source>
        <dbReference type="EMBL" id="KAE8991357.1"/>
    </source>
</evidence>
<sequence length="390" mass="41325">MDTSTVPATVAADKGDVTDSTKAVPKNGSVVAVREAVAAQLNDEVAAREGERAERYVSTVRPAMATLRYVHQMGNDGGDDRASGAVTNNSVEEKTVMTKNAVTAADKSTATAQKTFSADTDEVPISEEGGGVMGDTRVFEEGTTVVMETTETDGTTEAEPSPIELGMELMNETLVKLGSVAARQADDARGPSEAKQQLSAAVDEVRADERARVNLVRRNSATVDGETDGDGDANVEACYGLPTAAMFVDGTDWMARGERKRVGAPAAYVEGIGGFLVDVLGVSTFDMVNVYGQKVTIETSIIEGCTSEFLVGVDFLGGRRATMYFDSGEVRYAERGHDVIIPFRTTESKDDSAVAAVRLVSATNLLRSAVQTVKVAVVAPDGEEVYFYLL</sequence>
<proteinExistence type="predicted"/>
<dbReference type="EMBL" id="QXFV01002195">
    <property type="protein sequence ID" value="KAE8991357.1"/>
    <property type="molecule type" value="Genomic_DNA"/>
</dbReference>
<dbReference type="Proteomes" id="UP000429607">
    <property type="component" value="Unassembled WGS sequence"/>
</dbReference>